<dbReference type="EMBL" id="MWIH01000006">
    <property type="protein sequence ID" value="OQO90786.1"/>
    <property type="molecule type" value="Genomic_DNA"/>
</dbReference>
<dbReference type="InterPro" id="IPR009297">
    <property type="entry name" value="DUF952"/>
</dbReference>
<dbReference type="Pfam" id="PF06108">
    <property type="entry name" value="DUF952"/>
    <property type="match status" value="1"/>
</dbReference>
<evidence type="ECO:0000313" key="1">
    <source>
        <dbReference type="EMBL" id="OQO90786.1"/>
    </source>
</evidence>
<sequence>MILHLCPAADWEAVPPGGSYRAASLDDAGFIHCSDPGTVHLPANRLYAGRTDLVVLWIDPALLGVPVRWEPGEPGETPWFPHVYGPVPSAAVRAVLPYRPGPDGRFVPPTTPPPLSGTA</sequence>
<organism evidence="1 2">
    <name type="scientific">Saccharomonospora piscinae</name>
    <dbReference type="NCBI Taxonomy" id="687388"/>
    <lineage>
        <taxon>Bacteria</taxon>
        <taxon>Bacillati</taxon>
        <taxon>Actinomycetota</taxon>
        <taxon>Actinomycetes</taxon>
        <taxon>Pseudonocardiales</taxon>
        <taxon>Pseudonocardiaceae</taxon>
        <taxon>Saccharomonospora</taxon>
    </lineage>
</organism>
<dbReference type="STRING" id="1962155.B1813_14750"/>
<dbReference type="Gene3D" id="3.20.170.20">
    <property type="entry name" value="Protein of unknown function DUF952"/>
    <property type="match status" value="1"/>
</dbReference>
<dbReference type="PANTHER" id="PTHR34129:SF1">
    <property type="entry name" value="DUF952 DOMAIN-CONTAINING PROTEIN"/>
    <property type="match status" value="1"/>
</dbReference>
<accession>A0A1V9A174</accession>
<dbReference type="AlphaFoldDB" id="A0A1V9A174"/>
<dbReference type="RefSeq" id="WP_081192888.1">
    <property type="nucleotide sequence ID" value="NZ_MWIH01000006.1"/>
</dbReference>
<comment type="caution">
    <text evidence="1">The sequence shown here is derived from an EMBL/GenBank/DDBJ whole genome shotgun (WGS) entry which is preliminary data.</text>
</comment>
<keyword evidence="2" id="KW-1185">Reference proteome</keyword>
<dbReference type="GO" id="GO:0016740">
    <property type="term" value="F:transferase activity"/>
    <property type="evidence" value="ECO:0007669"/>
    <property type="project" value="UniProtKB-KW"/>
</dbReference>
<evidence type="ECO:0000313" key="2">
    <source>
        <dbReference type="Proteomes" id="UP000192591"/>
    </source>
</evidence>
<dbReference type="Proteomes" id="UP000192591">
    <property type="component" value="Unassembled WGS sequence"/>
</dbReference>
<dbReference type="SUPFAM" id="SSF56399">
    <property type="entry name" value="ADP-ribosylation"/>
    <property type="match status" value="1"/>
</dbReference>
<name>A0A1V9A174_SACPI</name>
<dbReference type="PANTHER" id="PTHR34129">
    <property type="entry name" value="BLR1139 PROTEIN"/>
    <property type="match status" value="1"/>
</dbReference>
<gene>
    <name evidence="1" type="ORF">B1813_14750</name>
</gene>
<protein>
    <submittedName>
        <fullName evidence="1">Glutathione S-transferase</fullName>
    </submittedName>
</protein>
<proteinExistence type="predicted"/>
<reference evidence="1 2" key="1">
    <citation type="submission" date="2017-02" db="EMBL/GenBank/DDBJ databases">
        <title>Draft genome of Saccharomonospora sp. 154.</title>
        <authorList>
            <person name="Alonso-Carmona G.S."/>
            <person name="De La Haba R."/>
            <person name="Vera-Gargallo B."/>
            <person name="Sandoval-Trujillo A.H."/>
            <person name="Ramirez-Duran N."/>
            <person name="Ventosa A."/>
        </authorList>
    </citation>
    <scope>NUCLEOTIDE SEQUENCE [LARGE SCALE GENOMIC DNA]</scope>
    <source>
        <strain evidence="1 2">LRS4.154</strain>
    </source>
</reference>
<keyword evidence="1" id="KW-0808">Transferase</keyword>